<dbReference type="InterPro" id="IPR032675">
    <property type="entry name" value="LRR_dom_sf"/>
</dbReference>
<evidence type="ECO:0000256" key="1">
    <source>
        <dbReference type="ARBA" id="ARBA00022737"/>
    </source>
</evidence>
<evidence type="ECO:0000313" key="5">
    <source>
        <dbReference type="EMBL" id="KAF8731009.1"/>
    </source>
</evidence>
<dbReference type="OrthoDB" id="689698at2759"/>
<evidence type="ECO:0000313" key="6">
    <source>
        <dbReference type="Proteomes" id="UP000636709"/>
    </source>
</evidence>
<dbReference type="PANTHER" id="PTHR47186:SF3">
    <property type="entry name" value="OS09G0267800 PROTEIN"/>
    <property type="match status" value="1"/>
</dbReference>
<keyword evidence="3" id="KW-0812">Transmembrane</keyword>
<dbReference type="Proteomes" id="UP000636709">
    <property type="component" value="Unassembled WGS sequence"/>
</dbReference>
<evidence type="ECO:0000256" key="2">
    <source>
        <dbReference type="SAM" id="MobiDB-lite"/>
    </source>
</evidence>
<keyword evidence="3" id="KW-0472">Membrane</keyword>
<dbReference type="SUPFAM" id="SSF52047">
    <property type="entry name" value="RNI-like"/>
    <property type="match status" value="1"/>
</dbReference>
<feature type="region of interest" description="Disordered" evidence="2">
    <location>
        <begin position="94"/>
        <end position="159"/>
    </location>
</feature>
<comment type="caution">
    <text evidence="5">The sequence shown here is derived from an EMBL/GenBank/DDBJ whole genome shotgun (WGS) entry which is preliminary data.</text>
</comment>
<keyword evidence="1" id="KW-0677">Repeat</keyword>
<dbReference type="PANTHER" id="PTHR47186">
    <property type="entry name" value="LEUCINE-RICH REPEAT-CONTAINING PROTEIN 57"/>
    <property type="match status" value="1"/>
</dbReference>
<feature type="compositionally biased region" description="Basic and acidic residues" evidence="2">
    <location>
        <begin position="28"/>
        <end position="58"/>
    </location>
</feature>
<evidence type="ECO:0000259" key="4">
    <source>
        <dbReference type="Pfam" id="PF23598"/>
    </source>
</evidence>
<keyword evidence="6" id="KW-1185">Reference proteome</keyword>
<dbReference type="AlphaFoldDB" id="A0A835F861"/>
<feature type="domain" description="Disease resistance R13L4/SHOC-2-like LRR" evidence="4">
    <location>
        <begin position="518"/>
        <end position="615"/>
    </location>
</feature>
<organism evidence="5 6">
    <name type="scientific">Digitaria exilis</name>
    <dbReference type="NCBI Taxonomy" id="1010633"/>
    <lineage>
        <taxon>Eukaryota</taxon>
        <taxon>Viridiplantae</taxon>
        <taxon>Streptophyta</taxon>
        <taxon>Embryophyta</taxon>
        <taxon>Tracheophyta</taxon>
        <taxon>Spermatophyta</taxon>
        <taxon>Magnoliopsida</taxon>
        <taxon>Liliopsida</taxon>
        <taxon>Poales</taxon>
        <taxon>Poaceae</taxon>
        <taxon>PACMAD clade</taxon>
        <taxon>Panicoideae</taxon>
        <taxon>Panicodae</taxon>
        <taxon>Paniceae</taxon>
        <taxon>Anthephorinae</taxon>
        <taxon>Digitaria</taxon>
    </lineage>
</organism>
<name>A0A835F861_9POAL</name>
<protein>
    <recommendedName>
        <fullName evidence="4">Disease resistance R13L4/SHOC-2-like LRR domain-containing protein</fullName>
    </recommendedName>
</protein>
<feature type="transmembrane region" description="Helical" evidence="3">
    <location>
        <begin position="235"/>
        <end position="254"/>
    </location>
</feature>
<gene>
    <name evidence="5" type="ORF">HU200_016889</name>
</gene>
<dbReference type="SUPFAM" id="SSF52058">
    <property type="entry name" value="L domain-like"/>
    <property type="match status" value="1"/>
</dbReference>
<evidence type="ECO:0000256" key="3">
    <source>
        <dbReference type="SAM" id="Phobius"/>
    </source>
</evidence>
<dbReference type="Pfam" id="PF23598">
    <property type="entry name" value="LRR_14"/>
    <property type="match status" value="1"/>
</dbReference>
<sequence>MQDAEAAADSGSCHDHHTADAEGGTSHAKLEDWELVSKQDDELTKEEAEHRHRAESRDIRRKRNTLLPLPALPAAAILGYALADRRPCDGVEVSAELDEEKAKEDVGKEDQEDEEEDEEKVKEDDEGKEEDGRKKKNDDERNKDNDEEGECGSACKDLKPGMDEEGQKLKLKEERANRNALLLLTWLLVMAMPVMTWRSINNNNNPELIFWRLSPLLCSCCFIWSRLLDAAAMSVHNMLLTFTSGFFLALYVDAKGEQRMGALIAHLNSHLAAGMLGYALAERRQRDGVEVAAARAASGDLSDESTANGVLFFQTLTSMNMRNLPSCDNLPPLGLLPNLKNLSIIQMQMIKKVDVHLYGGSRAFPRLVNFTIVDMKCLEEWNTEDGLNEPAFPCLSSVEIKCCPRLRIKPHLPRSINTLKVHSSDKVMLSSRRNNRGLVAASAVTSLHVERCMVPLHHWSLLRHLPSLKHLEITKCSDITCSSLTDFVQGLTSLRTPTVRSSFVPVLTLPEGVDLTSLMELKITDYKFVNVLPDLKYLTRLELNFCTCIKTLPDSIQLLTCLQTLTVRYCKSIVSLPEWLGDLTSLMKLEISYCERIEILPDSIQKLTRLETLIVEGCKRMHSLPERLGIWETSPP</sequence>
<keyword evidence="3" id="KW-1133">Transmembrane helix</keyword>
<dbReference type="Gene3D" id="3.80.10.10">
    <property type="entry name" value="Ribonuclease Inhibitor"/>
    <property type="match status" value="2"/>
</dbReference>
<feature type="compositionally biased region" description="Basic and acidic residues" evidence="2">
    <location>
        <begin position="119"/>
        <end position="144"/>
    </location>
</feature>
<dbReference type="SMART" id="SM00367">
    <property type="entry name" value="LRR_CC"/>
    <property type="match status" value="2"/>
</dbReference>
<feature type="transmembrane region" description="Helical" evidence="3">
    <location>
        <begin position="209"/>
        <end position="228"/>
    </location>
</feature>
<accession>A0A835F861</accession>
<feature type="region of interest" description="Disordered" evidence="2">
    <location>
        <begin position="1"/>
        <end position="72"/>
    </location>
</feature>
<feature type="compositionally biased region" description="Basic and acidic residues" evidence="2">
    <location>
        <begin position="100"/>
        <end position="109"/>
    </location>
</feature>
<dbReference type="InterPro" id="IPR006553">
    <property type="entry name" value="Leu-rich_rpt_Cys-con_subtyp"/>
</dbReference>
<feature type="transmembrane region" description="Helical" evidence="3">
    <location>
        <begin position="180"/>
        <end position="197"/>
    </location>
</feature>
<dbReference type="EMBL" id="JACEFO010001613">
    <property type="protein sequence ID" value="KAF8731009.1"/>
    <property type="molecule type" value="Genomic_DNA"/>
</dbReference>
<dbReference type="InterPro" id="IPR055414">
    <property type="entry name" value="LRR_R13L4/SHOC2-like"/>
</dbReference>
<reference evidence="5" key="1">
    <citation type="submission" date="2020-07" db="EMBL/GenBank/DDBJ databases">
        <title>Genome sequence and genetic diversity analysis of an under-domesticated orphan crop, white fonio (Digitaria exilis).</title>
        <authorList>
            <person name="Bennetzen J.L."/>
            <person name="Chen S."/>
            <person name="Ma X."/>
            <person name="Wang X."/>
            <person name="Yssel A.E.J."/>
            <person name="Chaluvadi S.R."/>
            <person name="Johnson M."/>
            <person name="Gangashetty P."/>
            <person name="Hamidou F."/>
            <person name="Sanogo M.D."/>
            <person name="Zwaenepoel A."/>
            <person name="Wallace J."/>
            <person name="Van De Peer Y."/>
            <person name="Van Deynze A."/>
        </authorList>
    </citation>
    <scope>NUCLEOTIDE SEQUENCE</scope>
    <source>
        <tissue evidence="5">Leaves</tissue>
    </source>
</reference>
<proteinExistence type="predicted"/>